<accession>A0A8C5SP66</accession>
<proteinExistence type="predicted"/>
<dbReference type="Ensembl" id="ENSLLTT00000021100.1">
    <property type="protein sequence ID" value="ENSLLTP00000020347.1"/>
    <property type="gene ID" value="ENSLLTG00000015247.1"/>
</dbReference>
<keyword evidence="2" id="KW-1185">Reference proteome</keyword>
<organism evidence="1 2">
    <name type="scientific">Laticauda laticaudata</name>
    <name type="common">Blue-ringed sea krait</name>
    <name type="synonym">Blue-lipped sea krait</name>
    <dbReference type="NCBI Taxonomy" id="8630"/>
    <lineage>
        <taxon>Eukaryota</taxon>
        <taxon>Metazoa</taxon>
        <taxon>Chordata</taxon>
        <taxon>Craniata</taxon>
        <taxon>Vertebrata</taxon>
        <taxon>Euteleostomi</taxon>
        <taxon>Lepidosauria</taxon>
        <taxon>Squamata</taxon>
        <taxon>Bifurcata</taxon>
        <taxon>Unidentata</taxon>
        <taxon>Episquamata</taxon>
        <taxon>Toxicofera</taxon>
        <taxon>Serpentes</taxon>
        <taxon>Colubroidea</taxon>
        <taxon>Elapidae</taxon>
        <taxon>Laticaudinae</taxon>
        <taxon>Laticauda</taxon>
    </lineage>
</organism>
<sequence>MELYDSSCLKKKDCYPYIHSPGDPFDRYLCISRIHMPSNQLTPSIYPSSEENGIRSSHLNVDTCQFKRSQELSSVTPSTTFVGTFEKPIWKPQIDSLPSYKQSSVLQPKASQHYSKESLDFDMEFEGGNKMGRTFPEVDNCNFICGQSTENYRTSIFQSFDLDT</sequence>
<evidence type="ECO:0000313" key="2">
    <source>
        <dbReference type="Proteomes" id="UP000694406"/>
    </source>
</evidence>
<reference evidence="1" key="2">
    <citation type="submission" date="2025-09" db="UniProtKB">
        <authorList>
            <consortium name="Ensembl"/>
        </authorList>
    </citation>
    <scope>IDENTIFICATION</scope>
</reference>
<protein>
    <submittedName>
        <fullName evidence="1">Uncharacterized protein</fullName>
    </submittedName>
</protein>
<evidence type="ECO:0000313" key="1">
    <source>
        <dbReference type="Ensembl" id="ENSLLTP00000020347.1"/>
    </source>
</evidence>
<name>A0A8C5SP66_LATLA</name>
<dbReference type="AlphaFoldDB" id="A0A8C5SP66"/>
<reference evidence="1" key="1">
    <citation type="submission" date="2025-08" db="UniProtKB">
        <authorList>
            <consortium name="Ensembl"/>
        </authorList>
    </citation>
    <scope>IDENTIFICATION</scope>
</reference>
<dbReference type="Proteomes" id="UP000694406">
    <property type="component" value="Unplaced"/>
</dbReference>